<dbReference type="AlphaFoldDB" id="A0A7D4WV47"/>
<dbReference type="HAMAP" id="MF_01323">
    <property type="entry name" value="RNApol_bact_RpoC1"/>
    <property type="match status" value="1"/>
</dbReference>
<dbReference type="GO" id="GO:0006351">
    <property type="term" value="P:DNA-templated transcription"/>
    <property type="evidence" value="ECO:0007669"/>
    <property type="project" value="UniProtKB-UniRule"/>
</dbReference>
<evidence type="ECO:0000259" key="15">
    <source>
        <dbReference type="SMART" id="SM00663"/>
    </source>
</evidence>
<evidence type="ECO:0000256" key="12">
    <source>
        <dbReference type="ARBA" id="ARBA00048552"/>
    </source>
</evidence>
<keyword evidence="11 13" id="KW-0804">Transcription</keyword>
<dbReference type="EC" id="2.7.7.6" evidence="13"/>
<evidence type="ECO:0000256" key="10">
    <source>
        <dbReference type="ARBA" id="ARBA00022842"/>
    </source>
</evidence>
<dbReference type="GO" id="GO:0008270">
    <property type="term" value="F:zinc ion binding"/>
    <property type="evidence" value="ECO:0007669"/>
    <property type="project" value="UniProtKB-UniRule"/>
</dbReference>
<dbReference type="Gene3D" id="1.10.40.90">
    <property type="match status" value="1"/>
</dbReference>
<dbReference type="GO" id="GO:0000428">
    <property type="term" value="C:DNA-directed RNA polymerase complex"/>
    <property type="evidence" value="ECO:0007669"/>
    <property type="project" value="UniProtKB-KW"/>
</dbReference>
<evidence type="ECO:0000256" key="1">
    <source>
        <dbReference type="ARBA" id="ARBA00004026"/>
    </source>
</evidence>
<feature type="binding site" evidence="13">
    <location>
        <position position="493"/>
    </location>
    <ligand>
        <name>Mg(2+)</name>
        <dbReference type="ChEBI" id="CHEBI:18420"/>
    </ligand>
</feature>
<dbReference type="Gene3D" id="4.10.860.120">
    <property type="entry name" value="RNA polymerase II, clamp domain"/>
    <property type="match status" value="1"/>
</dbReference>
<evidence type="ECO:0000256" key="4">
    <source>
        <dbReference type="ARBA" id="ARBA00022528"/>
    </source>
</evidence>
<keyword evidence="7 13" id="KW-0548">Nucleotidyltransferase</keyword>
<keyword evidence="9 13" id="KW-0862">Zinc</keyword>
<evidence type="ECO:0000256" key="6">
    <source>
        <dbReference type="ARBA" id="ARBA00022679"/>
    </source>
</evidence>
<dbReference type="InterPro" id="IPR034678">
    <property type="entry name" value="RNApol_RpoC1"/>
</dbReference>
<evidence type="ECO:0000256" key="7">
    <source>
        <dbReference type="ARBA" id="ARBA00022695"/>
    </source>
</evidence>
<dbReference type="InterPro" id="IPR045867">
    <property type="entry name" value="DNA-dir_RpoC_beta_prime"/>
</dbReference>
<geneLocation type="plastid" evidence="16"/>
<comment type="cofactor">
    <cofactor evidence="13">
        <name>Mg(2+)</name>
        <dbReference type="ChEBI" id="CHEBI:18420"/>
    </cofactor>
    <text evidence="13">Binds 1 Mg(2+) ion per subunit.</text>
</comment>
<evidence type="ECO:0000256" key="14">
    <source>
        <dbReference type="RuleBase" id="RU004279"/>
    </source>
</evidence>
<dbReference type="SUPFAM" id="SSF64484">
    <property type="entry name" value="beta and beta-prime subunits of DNA dependent RNA-polymerase"/>
    <property type="match status" value="1"/>
</dbReference>
<dbReference type="GO" id="GO:0000287">
    <property type="term" value="F:magnesium ion binding"/>
    <property type="evidence" value="ECO:0007669"/>
    <property type="project" value="UniProtKB-UniRule"/>
</dbReference>
<dbReference type="InterPro" id="IPR044893">
    <property type="entry name" value="RNA_pol_Rpb1_clamp_domain"/>
</dbReference>
<accession>A0A7D4WV47</accession>
<dbReference type="Pfam" id="PF00623">
    <property type="entry name" value="RNA_pol_Rpb1_2"/>
    <property type="match status" value="2"/>
</dbReference>
<evidence type="ECO:0000256" key="9">
    <source>
        <dbReference type="ARBA" id="ARBA00022833"/>
    </source>
</evidence>
<keyword evidence="4" id="KW-0150">Chloroplast</keyword>
<protein>
    <recommendedName>
        <fullName evidence="13">DNA-directed RNA polymerase subunit gamma</fullName>
        <shortName evidence="13">RNAP subunit gamma</shortName>
        <ecNumber evidence="13">2.7.7.6</ecNumber>
    </recommendedName>
    <alternativeName>
        <fullName evidence="13">RNA polymerase subunit gamma</fullName>
    </alternativeName>
    <alternativeName>
        <fullName evidence="13">Transcriptase subunit gamma</fullName>
    </alternativeName>
</protein>
<evidence type="ECO:0000256" key="11">
    <source>
        <dbReference type="ARBA" id="ARBA00023163"/>
    </source>
</evidence>
<dbReference type="PANTHER" id="PTHR19376">
    <property type="entry name" value="DNA-DIRECTED RNA POLYMERASE"/>
    <property type="match status" value="1"/>
</dbReference>
<feature type="binding site" evidence="13">
    <location>
        <position position="497"/>
    </location>
    <ligand>
        <name>Mg(2+)</name>
        <dbReference type="ChEBI" id="CHEBI:18420"/>
    </ligand>
</feature>
<evidence type="ECO:0000256" key="5">
    <source>
        <dbReference type="ARBA" id="ARBA00022640"/>
    </source>
</evidence>
<dbReference type="PANTHER" id="PTHR19376:SF54">
    <property type="entry name" value="DNA-DIRECTED RNA POLYMERASE SUBUNIT BETA"/>
    <property type="match status" value="1"/>
</dbReference>
<dbReference type="GO" id="GO:0003677">
    <property type="term" value="F:DNA binding"/>
    <property type="evidence" value="ECO:0007669"/>
    <property type="project" value="UniProtKB-UniRule"/>
</dbReference>
<gene>
    <name evidence="13 16" type="primary">rpoC1</name>
</gene>
<dbReference type="Pfam" id="PF04997">
    <property type="entry name" value="RNA_pol_Rpb1_1"/>
    <property type="match status" value="1"/>
</dbReference>
<dbReference type="InterPro" id="IPR006592">
    <property type="entry name" value="RNA_pol_N"/>
</dbReference>
<reference evidence="16" key="1">
    <citation type="journal article" date="2020" name="Genome Biol. Evol.">
        <title>Plastid Genome Evolution in the subtribe Calypsoinae (Epidendroideae, Orchidaceae).</title>
        <authorList>
            <person name="Li Z.H."/>
            <person name="Jiang Y."/>
            <person name="Ma X."/>
            <person name="Li J.W."/>
            <person name="Yang J.B."/>
            <person name="Wu J.Y."/>
            <person name="Jin X.H."/>
        </authorList>
    </citation>
    <scope>NUCLEOTIDE SEQUENCE</scope>
</reference>
<comment type="cofactor">
    <cofactor evidence="13">
        <name>Zn(2+)</name>
        <dbReference type="ChEBI" id="CHEBI:29105"/>
    </cofactor>
    <text evidence="13">Binds 1 Zn(2+) ion per subunit.</text>
</comment>
<evidence type="ECO:0000256" key="3">
    <source>
        <dbReference type="ARBA" id="ARBA00022478"/>
    </source>
</evidence>
<dbReference type="FunFam" id="4.10.860.120:FF:000007">
    <property type="entry name" value="DNA-directed RNA polymerase subunit gamma"/>
    <property type="match status" value="1"/>
</dbReference>
<comment type="function">
    <text evidence="1 13 14">DNA-dependent RNA polymerase catalyzes the transcription of DNA into RNA using the four ribonucleoside triphosphates as substrates.</text>
</comment>
<keyword evidence="3 13" id="KW-0240">DNA-directed RNA polymerase</keyword>
<keyword evidence="10 13" id="KW-0460">Magnesium</keyword>
<dbReference type="SMART" id="SM00663">
    <property type="entry name" value="RPOLA_N"/>
    <property type="match status" value="1"/>
</dbReference>
<dbReference type="EMBL" id="MN990437">
    <property type="protein sequence ID" value="QKV48012.1"/>
    <property type="molecule type" value="Genomic_DNA"/>
</dbReference>
<feature type="binding site" evidence="13">
    <location>
        <position position="87"/>
    </location>
    <ligand>
        <name>Zn(2+)</name>
        <dbReference type="ChEBI" id="CHEBI:29105"/>
    </ligand>
</feature>
<dbReference type="InterPro" id="IPR000722">
    <property type="entry name" value="RNA_pol_asu"/>
</dbReference>
<evidence type="ECO:0000256" key="8">
    <source>
        <dbReference type="ARBA" id="ARBA00022723"/>
    </source>
</evidence>
<keyword evidence="8 13" id="KW-0479">Metal-binding</keyword>
<feature type="binding site" evidence="13">
    <location>
        <position position="495"/>
    </location>
    <ligand>
        <name>Mg(2+)</name>
        <dbReference type="ChEBI" id="CHEBI:18420"/>
    </ligand>
</feature>
<evidence type="ECO:0000313" key="16">
    <source>
        <dbReference type="EMBL" id="QKV48012.1"/>
    </source>
</evidence>
<feature type="binding site" evidence="13">
    <location>
        <position position="90"/>
    </location>
    <ligand>
        <name>Zn(2+)</name>
        <dbReference type="ChEBI" id="CHEBI:29105"/>
    </ligand>
</feature>
<keyword evidence="6 13" id="KW-0808">Transferase</keyword>
<feature type="binding site" evidence="13">
    <location>
        <position position="69"/>
    </location>
    <ligand>
        <name>Zn(2+)</name>
        <dbReference type="ChEBI" id="CHEBI:29105"/>
    </ligand>
</feature>
<keyword evidence="5 16" id="KW-0934">Plastid</keyword>
<dbReference type="GO" id="GO:0003899">
    <property type="term" value="F:DNA-directed RNA polymerase activity"/>
    <property type="evidence" value="ECO:0007669"/>
    <property type="project" value="UniProtKB-UniRule"/>
</dbReference>
<feature type="binding site" evidence="13">
    <location>
        <position position="71"/>
    </location>
    <ligand>
        <name>Zn(2+)</name>
        <dbReference type="ChEBI" id="CHEBI:29105"/>
    </ligand>
</feature>
<comment type="catalytic activity">
    <reaction evidence="12 13 14">
        <text>RNA(n) + a ribonucleoside 5'-triphosphate = RNA(n+1) + diphosphate</text>
        <dbReference type="Rhea" id="RHEA:21248"/>
        <dbReference type="Rhea" id="RHEA-COMP:14527"/>
        <dbReference type="Rhea" id="RHEA-COMP:17342"/>
        <dbReference type="ChEBI" id="CHEBI:33019"/>
        <dbReference type="ChEBI" id="CHEBI:61557"/>
        <dbReference type="ChEBI" id="CHEBI:140395"/>
        <dbReference type="EC" id="2.7.7.6"/>
    </reaction>
</comment>
<evidence type="ECO:0000256" key="13">
    <source>
        <dbReference type="HAMAP-Rule" id="MF_01323"/>
    </source>
</evidence>
<dbReference type="Gene3D" id="2.40.40.20">
    <property type="match status" value="1"/>
</dbReference>
<dbReference type="InterPro" id="IPR007080">
    <property type="entry name" value="RNA_pol_Rpb1_1"/>
</dbReference>
<name>A0A7D4WV47_9ASPA</name>
<comment type="similarity">
    <text evidence="2 13">Belongs to the RNA polymerase beta' chain family. RpoC1 subfamily.</text>
</comment>
<organism evidence="16">
    <name type="scientific">Tipularia josephi</name>
    <dbReference type="NCBI Taxonomy" id="2741500"/>
    <lineage>
        <taxon>Eukaryota</taxon>
        <taxon>Viridiplantae</taxon>
        <taxon>Streptophyta</taxon>
        <taxon>Embryophyta</taxon>
        <taxon>Tracheophyta</taxon>
        <taxon>Spermatophyta</taxon>
        <taxon>Magnoliopsida</taxon>
        <taxon>Liliopsida</taxon>
        <taxon>Asparagales</taxon>
        <taxon>Orchidaceae</taxon>
        <taxon>Epidendroideae</taxon>
        <taxon>Epidendreae</taxon>
        <taxon>Calypsoinae</taxon>
        <taxon>Tipularia</taxon>
    </lineage>
</organism>
<evidence type="ECO:0000256" key="2">
    <source>
        <dbReference type="ARBA" id="ARBA00007207"/>
    </source>
</evidence>
<reference evidence="16" key="2">
    <citation type="submission" date="2020-01" db="EMBL/GenBank/DDBJ databases">
        <authorList>
            <person name="Li Z."/>
            <person name="Jin X."/>
        </authorList>
    </citation>
    <scope>NUCLEOTIDE SEQUENCE</scope>
</reference>
<proteinExistence type="inferred from homology"/>
<dbReference type="Gene3D" id="1.10.274.100">
    <property type="entry name" value="RNA polymerase Rpb1, domain 3"/>
    <property type="match status" value="1"/>
</dbReference>
<sequence length="683" mass="78811">MIDQYKHQQLRIGPVSPQQIRAWAKKILPNGEIVGEVTKPYTFHYKTNKPEKDGLFCERISGPIKSGICACGNYRGIGTEKEDPKFCEECGVEFVDSRIRRYQMGYIKLTCPVTHVWYLKRLPSYIANLLDKPLRELEGLVYCDVYLDFSFARPIAKKPTFLRLRGSFEYEIQSWKYSIPLFFTTQGFETFRNREISTGAGAIREQLADSDLRIITDNSLVEWKELGDEESAGNEWEDKKIIRRKYFLVRRIELAKHFIRTNVDPERMVLCLLPVLPPELRPIIQIDGGKLMSSDINELYRRVIYRNNTLTDLLATSRSTPGELVTCQEKLVQEAVDTLFDNGIRGQPMRDGHNKVYKSFSDVIEGKEGRFRETLLGKRVDYSGRSVIVVGPLLSLHQCGLPREIAIELFQTFVIRGLIKQDVASNTGIAKSKIREKEPIVWEILQEVMQGHPVLLNRAPTLHRLGIQAFQPILVEGRAICLHPLVCKGFNADFDGDQMAVHVPLSLEAQAEARLLMFSHMNLLSPAIGDPVSVPTQDMLIGLYVLTIGNPRGICANRYNQYNSNCRNYKKETVYKNDFKYTKEPYFSSSYDALGAYRQKRIHLDSPLWLRWRLDQRVVGSREVPIEVQYESFGNYNKIYKHYRIIGSVKREIRCIYIRTTVGHLSFYREIEEAIQGFWRAYS</sequence>
<feature type="domain" description="RNA polymerase N-terminal" evidence="15">
    <location>
        <begin position="266"/>
        <end position="547"/>
    </location>
</feature>
<dbReference type="InterPro" id="IPR042102">
    <property type="entry name" value="RNA_pol_Rpb1_3_sf"/>
</dbReference>